<dbReference type="InterPro" id="IPR012451">
    <property type="entry name" value="DUF1656"/>
</dbReference>
<dbReference type="RefSeq" id="WP_163989155.1">
    <property type="nucleotide sequence ID" value="NZ_WUEY01000010.1"/>
</dbReference>
<name>A0A6L9U881_9HYPH</name>
<keyword evidence="2 5" id="KW-0812">Transmembrane</keyword>
<gene>
    <name evidence="6" type="ORF">GR212_21395</name>
</gene>
<comment type="caution">
    <text evidence="6">The sequence shown here is derived from an EMBL/GenBank/DDBJ whole genome shotgun (WGS) entry which is preliminary data.</text>
</comment>
<dbReference type="Proteomes" id="UP000483035">
    <property type="component" value="Unassembled WGS sequence"/>
</dbReference>
<sequence>MLAEVNIAGIYIPPLLFYACIALPVFMLLQTILARIGVLRRVWHPALVEFAMALSIFALFILFI</sequence>
<proteinExistence type="predicted"/>
<evidence type="ECO:0000313" key="7">
    <source>
        <dbReference type="Proteomes" id="UP000483035"/>
    </source>
</evidence>
<evidence type="ECO:0000256" key="4">
    <source>
        <dbReference type="ARBA" id="ARBA00023136"/>
    </source>
</evidence>
<protein>
    <submittedName>
        <fullName evidence="6">DUF1656 domain-containing protein</fullName>
    </submittedName>
</protein>
<evidence type="ECO:0000313" key="6">
    <source>
        <dbReference type="EMBL" id="NEI72145.1"/>
    </source>
</evidence>
<organism evidence="6 7">
    <name type="scientific">Rhizobium lusitanum</name>
    <dbReference type="NCBI Taxonomy" id="293958"/>
    <lineage>
        <taxon>Bacteria</taxon>
        <taxon>Pseudomonadati</taxon>
        <taxon>Pseudomonadota</taxon>
        <taxon>Alphaproteobacteria</taxon>
        <taxon>Hyphomicrobiales</taxon>
        <taxon>Rhizobiaceae</taxon>
        <taxon>Rhizobium/Agrobacterium group</taxon>
        <taxon>Rhizobium</taxon>
    </lineage>
</organism>
<keyword evidence="3 5" id="KW-1133">Transmembrane helix</keyword>
<keyword evidence="1" id="KW-1003">Cell membrane</keyword>
<evidence type="ECO:0000256" key="3">
    <source>
        <dbReference type="ARBA" id="ARBA00022989"/>
    </source>
</evidence>
<feature type="transmembrane region" description="Helical" evidence="5">
    <location>
        <begin position="15"/>
        <end position="34"/>
    </location>
</feature>
<evidence type="ECO:0000256" key="2">
    <source>
        <dbReference type="ARBA" id="ARBA00022692"/>
    </source>
</evidence>
<accession>A0A6L9U881</accession>
<reference evidence="6 7" key="1">
    <citation type="submission" date="2019-12" db="EMBL/GenBank/DDBJ databases">
        <title>Rhizobium genotypes associated with high levels of biological nitrogen fixation by grain legumes in a temperate-maritime cropping system.</title>
        <authorList>
            <person name="Maluk M."/>
            <person name="Francesc Ferrando Molina F."/>
            <person name="Lopez Del Egido L."/>
            <person name="Lafos M."/>
            <person name="Langarica-Fuentes A."/>
            <person name="Gebre Yohannes G."/>
            <person name="Young M.W."/>
            <person name="Martin P."/>
            <person name="Gantlett R."/>
            <person name="Kenicer G."/>
            <person name="Hawes C."/>
            <person name="Begg G.S."/>
            <person name="Quilliam R.S."/>
            <person name="Squire G.R."/>
            <person name="Poole P.S."/>
            <person name="Young P.W."/>
            <person name="Iannetta P.M."/>
            <person name="James E.K."/>
        </authorList>
    </citation>
    <scope>NUCLEOTIDE SEQUENCE [LARGE SCALE GENOMIC DNA]</scope>
    <source>
        <strain evidence="6 7">JHI1118</strain>
    </source>
</reference>
<dbReference type="AlphaFoldDB" id="A0A6L9U881"/>
<keyword evidence="4 5" id="KW-0472">Membrane</keyword>
<feature type="transmembrane region" description="Helical" evidence="5">
    <location>
        <begin position="46"/>
        <end position="63"/>
    </location>
</feature>
<evidence type="ECO:0000256" key="1">
    <source>
        <dbReference type="ARBA" id="ARBA00022475"/>
    </source>
</evidence>
<evidence type="ECO:0000256" key="5">
    <source>
        <dbReference type="SAM" id="Phobius"/>
    </source>
</evidence>
<dbReference type="EMBL" id="WUEY01000010">
    <property type="protein sequence ID" value="NEI72145.1"/>
    <property type="molecule type" value="Genomic_DNA"/>
</dbReference>
<dbReference type="Pfam" id="PF07869">
    <property type="entry name" value="DUF1656"/>
    <property type="match status" value="1"/>
</dbReference>